<dbReference type="Proteomes" id="UP000499080">
    <property type="component" value="Unassembled WGS sequence"/>
</dbReference>
<evidence type="ECO:0000313" key="1">
    <source>
        <dbReference type="EMBL" id="GBM16181.1"/>
    </source>
</evidence>
<evidence type="ECO:0000313" key="2">
    <source>
        <dbReference type="Proteomes" id="UP000499080"/>
    </source>
</evidence>
<organism evidence="1 2">
    <name type="scientific">Araneus ventricosus</name>
    <name type="common">Orbweaver spider</name>
    <name type="synonym">Epeira ventricosa</name>
    <dbReference type="NCBI Taxonomy" id="182803"/>
    <lineage>
        <taxon>Eukaryota</taxon>
        <taxon>Metazoa</taxon>
        <taxon>Ecdysozoa</taxon>
        <taxon>Arthropoda</taxon>
        <taxon>Chelicerata</taxon>
        <taxon>Arachnida</taxon>
        <taxon>Araneae</taxon>
        <taxon>Araneomorphae</taxon>
        <taxon>Entelegynae</taxon>
        <taxon>Araneoidea</taxon>
        <taxon>Araneidae</taxon>
        <taxon>Araneus</taxon>
    </lineage>
</organism>
<gene>
    <name evidence="1" type="ORF">AVEN_126447_1</name>
</gene>
<dbReference type="AlphaFoldDB" id="A0A4Y2DHJ9"/>
<dbReference type="EMBL" id="BGPR01000369">
    <property type="protein sequence ID" value="GBM16181.1"/>
    <property type="molecule type" value="Genomic_DNA"/>
</dbReference>
<reference evidence="1 2" key="1">
    <citation type="journal article" date="2019" name="Sci. Rep.">
        <title>Orb-weaving spider Araneus ventricosus genome elucidates the spidroin gene catalogue.</title>
        <authorList>
            <person name="Kono N."/>
            <person name="Nakamura H."/>
            <person name="Ohtoshi R."/>
            <person name="Moran D.A.P."/>
            <person name="Shinohara A."/>
            <person name="Yoshida Y."/>
            <person name="Fujiwara M."/>
            <person name="Mori M."/>
            <person name="Tomita M."/>
            <person name="Arakawa K."/>
        </authorList>
    </citation>
    <scope>NUCLEOTIDE SEQUENCE [LARGE SCALE GENOMIC DNA]</scope>
</reference>
<keyword evidence="2" id="KW-1185">Reference proteome</keyword>
<name>A0A4Y2DHJ9_ARAVE</name>
<accession>A0A4Y2DHJ9</accession>
<sequence length="109" mass="12510">MLKRNGQPFGRKGPSNFRDSLYTSKLTPLLKRELHDRFRKSEFCKYKEDVCDANRDNLSISEPEIGEVVFKLLSEKNVAMKKQLGHSSDMIQSCIFNGIPQVGEEECAR</sequence>
<proteinExistence type="predicted"/>
<protein>
    <submittedName>
        <fullName evidence="1">Uncharacterized protein</fullName>
    </submittedName>
</protein>
<comment type="caution">
    <text evidence="1">The sequence shown here is derived from an EMBL/GenBank/DDBJ whole genome shotgun (WGS) entry which is preliminary data.</text>
</comment>